<dbReference type="EMBL" id="CAQQ02019428">
    <property type="status" value="NOT_ANNOTATED_CDS"/>
    <property type="molecule type" value="Genomic_DNA"/>
</dbReference>
<dbReference type="Pfam" id="PF00134">
    <property type="entry name" value="Cyclin_N"/>
    <property type="match status" value="1"/>
</dbReference>
<feature type="region of interest" description="Disordered" evidence="2">
    <location>
        <begin position="285"/>
        <end position="309"/>
    </location>
</feature>
<organism evidence="4 5">
    <name type="scientific">Megaselia scalaris</name>
    <name type="common">Humpbacked fly</name>
    <name type="synonym">Phora scalaris</name>
    <dbReference type="NCBI Taxonomy" id="36166"/>
    <lineage>
        <taxon>Eukaryota</taxon>
        <taxon>Metazoa</taxon>
        <taxon>Ecdysozoa</taxon>
        <taxon>Arthropoda</taxon>
        <taxon>Hexapoda</taxon>
        <taxon>Insecta</taxon>
        <taxon>Pterygota</taxon>
        <taxon>Neoptera</taxon>
        <taxon>Endopterygota</taxon>
        <taxon>Diptera</taxon>
        <taxon>Brachycera</taxon>
        <taxon>Muscomorpha</taxon>
        <taxon>Platypezoidea</taxon>
        <taxon>Phoridae</taxon>
        <taxon>Megaseliini</taxon>
        <taxon>Megaselia</taxon>
    </lineage>
</organism>
<name>T1GNJ7_MEGSC</name>
<reference evidence="5" key="1">
    <citation type="submission" date="2013-02" db="EMBL/GenBank/DDBJ databases">
        <authorList>
            <person name="Hughes D."/>
        </authorList>
    </citation>
    <scope>NUCLEOTIDE SEQUENCE</scope>
    <source>
        <strain>Durham</strain>
        <strain evidence="5">NC isolate 2 -- Noor lab</strain>
    </source>
</reference>
<dbReference type="Gene3D" id="1.10.472.10">
    <property type="entry name" value="Cyclin-like"/>
    <property type="match status" value="1"/>
</dbReference>
<reference evidence="4" key="2">
    <citation type="submission" date="2015-06" db="UniProtKB">
        <authorList>
            <consortium name="EnsemblMetazoa"/>
        </authorList>
    </citation>
    <scope>IDENTIFICATION</scope>
</reference>
<feature type="compositionally biased region" description="Basic and acidic residues" evidence="2">
    <location>
        <begin position="285"/>
        <end position="295"/>
    </location>
</feature>
<dbReference type="InterPro" id="IPR039361">
    <property type="entry name" value="Cyclin"/>
</dbReference>
<evidence type="ECO:0000313" key="4">
    <source>
        <dbReference type="EnsemblMetazoa" id="MESCA005151-PA"/>
    </source>
</evidence>
<dbReference type="SUPFAM" id="SSF47954">
    <property type="entry name" value="Cyclin-like"/>
    <property type="match status" value="1"/>
</dbReference>
<dbReference type="Proteomes" id="UP000015102">
    <property type="component" value="Unassembled WGS sequence"/>
</dbReference>
<dbReference type="InterPro" id="IPR006671">
    <property type="entry name" value="Cyclin_N"/>
</dbReference>
<evidence type="ECO:0000259" key="3">
    <source>
        <dbReference type="SMART" id="SM00385"/>
    </source>
</evidence>
<keyword evidence="1" id="KW-0195">Cyclin</keyword>
<dbReference type="SMART" id="SM00385">
    <property type="entry name" value="CYCLIN"/>
    <property type="match status" value="1"/>
</dbReference>
<evidence type="ECO:0000256" key="2">
    <source>
        <dbReference type="SAM" id="MobiDB-lite"/>
    </source>
</evidence>
<dbReference type="AlphaFoldDB" id="T1GNJ7"/>
<dbReference type="EnsemblMetazoa" id="MESCA005151-RA">
    <property type="protein sequence ID" value="MESCA005151-PA"/>
    <property type="gene ID" value="MESCA005151"/>
</dbReference>
<accession>T1GNJ7</accession>
<dbReference type="InterPro" id="IPR013763">
    <property type="entry name" value="Cyclin-like_dom"/>
</dbReference>
<dbReference type="OMA" id="EWAPGTQ"/>
<dbReference type="STRING" id="36166.T1GNJ7"/>
<feature type="domain" description="Cyclin-like" evidence="3">
    <location>
        <begin position="33"/>
        <end position="117"/>
    </location>
</feature>
<dbReference type="HOGENOM" id="CLU_044522_0_0_1"/>
<proteinExistence type="inferred from homology"/>
<protein>
    <recommendedName>
        <fullName evidence="3">Cyclin-like domain-containing protein</fullName>
    </recommendedName>
</protein>
<sequence>MNLMRSRKNIMLNSIYQKNPEEVTAGGRDGSAYVLRCLKMWYELPSDVLFAAINLVDRFLGKMSVKPKHMACMSVASFHLAIKQLDYKPIPSEDLVTISQCGCTSGDLERMAGVIANKLGVQMGHAPITSLSFLRIYYGLFRNMTKELGGNLLDFYEKFIKLEELEVRLEVLLCDVQTTAVTSSTLALVLICLHLDFHIKESYPFKEAEGVELKHLFEYILYLQQLSRIHKRIQHCIRPLSHYNGQNKQPYKQRLVWKLSSRTLRILRPTNRFSTDLTTIEEGYPKKEDALRSRSESVSSEEEEDWPTSPIIPIFEQC</sequence>
<dbReference type="InterPro" id="IPR036915">
    <property type="entry name" value="Cyclin-like_sf"/>
</dbReference>
<dbReference type="EMBL" id="CAQQ02019427">
    <property type="status" value="NOT_ANNOTATED_CDS"/>
    <property type="molecule type" value="Genomic_DNA"/>
</dbReference>
<evidence type="ECO:0000256" key="1">
    <source>
        <dbReference type="RuleBase" id="RU000383"/>
    </source>
</evidence>
<comment type="similarity">
    <text evidence="1">Belongs to the cyclin family.</text>
</comment>
<evidence type="ECO:0000313" key="5">
    <source>
        <dbReference type="Proteomes" id="UP000015102"/>
    </source>
</evidence>
<dbReference type="PANTHER" id="PTHR10177">
    <property type="entry name" value="CYCLINS"/>
    <property type="match status" value="1"/>
</dbReference>
<keyword evidence="5" id="KW-1185">Reference proteome</keyword>